<feature type="region of interest" description="Disordered" evidence="13">
    <location>
        <begin position="453"/>
        <end position="491"/>
    </location>
</feature>
<feature type="compositionally biased region" description="Basic and acidic residues" evidence="13">
    <location>
        <begin position="2103"/>
        <end position="2114"/>
    </location>
</feature>
<dbReference type="GO" id="GO:0010008">
    <property type="term" value="C:endosome membrane"/>
    <property type="evidence" value="ECO:0007669"/>
    <property type="project" value="TreeGrafter"/>
</dbReference>
<dbReference type="InterPro" id="IPR002498">
    <property type="entry name" value="PInositol-4-P-4/5-kinase_core"/>
</dbReference>
<dbReference type="Pfam" id="PF01363">
    <property type="entry name" value="FYVE"/>
    <property type="match status" value="1"/>
</dbReference>
<feature type="region of interest" description="Disordered" evidence="13">
    <location>
        <begin position="587"/>
        <end position="623"/>
    </location>
</feature>
<feature type="compositionally biased region" description="Polar residues" evidence="13">
    <location>
        <begin position="2526"/>
        <end position="2546"/>
    </location>
</feature>
<feature type="compositionally biased region" description="Polar residues" evidence="13">
    <location>
        <begin position="353"/>
        <end position="366"/>
    </location>
</feature>
<feature type="region of interest" description="Disordered" evidence="13">
    <location>
        <begin position="1573"/>
        <end position="1611"/>
    </location>
</feature>
<dbReference type="PANTHER" id="PTHR45748">
    <property type="entry name" value="1-PHOSPHATIDYLINOSITOL 3-PHOSPHATE 5-KINASE-RELATED"/>
    <property type="match status" value="1"/>
</dbReference>
<feature type="compositionally biased region" description="Acidic residues" evidence="13">
    <location>
        <begin position="2482"/>
        <end position="2495"/>
    </location>
</feature>
<feature type="compositionally biased region" description="Polar residues" evidence="13">
    <location>
        <begin position="2234"/>
        <end position="2246"/>
    </location>
</feature>
<feature type="compositionally biased region" description="Acidic residues" evidence="13">
    <location>
        <begin position="2514"/>
        <end position="2523"/>
    </location>
</feature>
<feature type="compositionally biased region" description="Polar residues" evidence="13">
    <location>
        <begin position="2121"/>
        <end position="2131"/>
    </location>
</feature>
<dbReference type="Gene3D" id="3.50.7.10">
    <property type="entry name" value="GroEL"/>
    <property type="match status" value="1"/>
</dbReference>
<evidence type="ECO:0000259" key="15">
    <source>
        <dbReference type="PROSITE" id="PS51455"/>
    </source>
</evidence>
<dbReference type="SUPFAM" id="SSF54849">
    <property type="entry name" value="GroEL-intermediate domain like"/>
    <property type="match status" value="1"/>
</dbReference>
<evidence type="ECO:0000256" key="2">
    <source>
        <dbReference type="ARBA" id="ARBA00012009"/>
    </source>
</evidence>
<evidence type="ECO:0000256" key="12">
    <source>
        <dbReference type="PROSITE-ProRule" id="PRU00781"/>
    </source>
</evidence>
<dbReference type="Pfam" id="PF01504">
    <property type="entry name" value="PIP5K"/>
    <property type="match status" value="2"/>
</dbReference>
<evidence type="ECO:0000256" key="13">
    <source>
        <dbReference type="SAM" id="MobiDB-lite"/>
    </source>
</evidence>
<keyword evidence="8" id="KW-0862">Zinc</keyword>
<feature type="region of interest" description="Disordered" evidence="13">
    <location>
        <begin position="2025"/>
        <end position="2429"/>
    </location>
</feature>
<feature type="compositionally biased region" description="Polar residues" evidence="13">
    <location>
        <begin position="992"/>
        <end position="1005"/>
    </location>
</feature>
<dbReference type="SMART" id="SM00330">
    <property type="entry name" value="PIPKc"/>
    <property type="match status" value="1"/>
</dbReference>
<keyword evidence="3 12" id="KW-0808">Transferase</keyword>
<feature type="compositionally biased region" description="Polar residues" evidence="13">
    <location>
        <begin position="2261"/>
        <end position="2273"/>
    </location>
</feature>
<feature type="compositionally biased region" description="Polar residues" evidence="13">
    <location>
        <begin position="2385"/>
        <end position="2401"/>
    </location>
</feature>
<dbReference type="PANTHER" id="PTHR45748:SF7">
    <property type="entry name" value="1-PHOSPHATIDYLINOSITOL 3-PHOSPHATE 5-KINASE-RELATED"/>
    <property type="match status" value="1"/>
</dbReference>
<evidence type="ECO:0000256" key="3">
    <source>
        <dbReference type="ARBA" id="ARBA00022679"/>
    </source>
</evidence>
<dbReference type="Gene3D" id="3.30.40.10">
    <property type="entry name" value="Zinc/RING finger domain, C3HC4 (zinc finger)"/>
    <property type="match status" value="1"/>
</dbReference>
<dbReference type="FunFam" id="3.50.7.10:FF:000007">
    <property type="entry name" value="1-phosphatidylinositol 3-phosphate 5-kinase isoform X1"/>
    <property type="match status" value="1"/>
</dbReference>
<evidence type="ECO:0000256" key="9">
    <source>
        <dbReference type="ARBA" id="ARBA00022840"/>
    </source>
</evidence>
<dbReference type="FunFam" id="3.30.800.10:FF:000005">
    <property type="entry name" value="1-phosphatidylinositol-3-phosphate 5-kinase (Fab1)"/>
    <property type="match status" value="1"/>
</dbReference>
<keyword evidence="5 12" id="KW-0547">Nucleotide-binding</keyword>
<feature type="compositionally biased region" description="Low complexity" evidence="13">
    <location>
        <begin position="1032"/>
        <end position="1061"/>
    </location>
</feature>
<dbReference type="InterPro" id="IPR027483">
    <property type="entry name" value="PInositol-4-P-4/5-kinase_C_sf"/>
</dbReference>
<feature type="compositionally biased region" description="Basic and acidic residues" evidence="13">
    <location>
        <begin position="1"/>
        <end position="16"/>
    </location>
</feature>
<feature type="compositionally biased region" description="Low complexity" evidence="13">
    <location>
        <begin position="2555"/>
        <end position="2567"/>
    </location>
</feature>
<dbReference type="Proteomes" id="UP001176517">
    <property type="component" value="Unassembled WGS sequence"/>
</dbReference>
<feature type="domain" description="FYVE-type" evidence="14">
    <location>
        <begin position="389"/>
        <end position="446"/>
    </location>
</feature>
<feature type="compositionally biased region" description="Basic and acidic residues" evidence="13">
    <location>
        <begin position="2322"/>
        <end position="2333"/>
    </location>
</feature>
<keyword evidence="17" id="KW-1185">Reference proteome</keyword>
<evidence type="ECO:0000256" key="1">
    <source>
        <dbReference type="ARBA" id="ARBA00000768"/>
    </source>
</evidence>
<dbReference type="GO" id="GO:0005524">
    <property type="term" value="F:ATP binding"/>
    <property type="evidence" value="ECO:0007669"/>
    <property type="project" value="UniProtKB-UniRule"/>
</dbReference>
<organism evidence="16 17">
    <name type="scientific">Tilletia horrida</name>
    <dbReference type="NCBI Taxonomy" id="155126"/>
    <lineage>
        <taxon>Eukaryota</taxon>
        <taxon>Fungi</taxon>
        <taxon>Dikarya</taxon>
        <taxon>Basidiomycota</taxon>
        <taxon>Ustilaginomycotina</taxon>
        <taxon>Exobasidiomycetes</taxon>
        <taxon>Tilletiales</taxon>
        <taxon>Tilletiaceae</taxon>
        <taxon>Tilletia</taxon>
    </lineage>
</organism>
<dbReference type="PROSITE" id="PS50178">
    <property type="entry name" value="ZF_FYVE"/>
    <property type="match status" value="1"/>
</dbReference>
<dbReference type="EC" id="2.7.1.150" evidence="2"/>
<dbReference type="Gene3D" id="3.30.810.10">
    <property type="entry name" value="2-Layer Sandwich"/>
    <property type="match status" value="1"/>
</dbReference>
<feature type="compositionally biased region" description="Low complexity" evidence="13">
    <location>
        <begin position="111"/>
        <end position="120"/>
    </location>
</feature>
<keyword evidence="6 11" id="KW-0863">Zinc-finger</keyword>
<feature type="compositionally biased region" description="Low complexity" evidence="13">
    <location>
        <begin position="2065"/>
        <end position="2077"/>
    </location>
</feature>
<evidence type="ECO:0000256" key="6">
    <source>
        <dbReference type="ARBA" id="ARBA00022771"/>
    </source>
</evidence>
<dbReference type="InterPro" id="IPR011011">
    <property type="entry name" value="Znf_FYVE_PHD"/>
</dbReference>
<feature type="region of interest" description="Disordered" evidence="13">
    <location>
        <begin position="2721"/>
        <end position="2742"/>
    </location>
</feature>
<dbReference type="InterPro" id="IPR013083">
    <property type="entry name" value="Znf_RING/FYVE/PHD"/>
</dbReference>
<keyword evidence="9 12" id="KW-0067">ATP-binding</keyword>
<dbReference type="Pfam" id="PF00118">
    <property type="entry name" value="Cpn60_TCP1"/>
    <property type="match status" value="1"/>
</dbReference>
<dbReference type="SUPFAM" id="SSF56104">
    <property type="entry name" value="SAICAR synthase-like"/>
    <property type="match status" value="1"/>
</dbReference>
<feature type="compositionally biased region" description="Basic and acidic residues" evidence="13">
    <location>
        <begin position="809"/>
        <end position="818"/>
    </location>
</feature>
<feature type="compositionally biased region" description="Basic and acidic residues" evidence="13">
    <location>
        <begin position="2298"/>
        <end position="2310"/>
    </location>
</feature>
<evidence type="ECO:0000256" key="7">
    <source>
        <dbReference type="ARBA" id="ARBA00022777"/>
    </source>
</evidence>
<dbReference type="Gene3D" id="3.30.800.10">
    <property type="entry name" value="Phosphatidylinositol Phosphate Kinase II Beta"/>
    <property type="match status" value="1"/>
</dbReference>
<dbReference type="GO" id="GO:0008270">
    <property type="term" value="F:zinc ion binding"/>
    <property type="evidence" value="ECO:0007669"/>
    <property type="project" value="UniProtKB-KW"/>
</dbReference>
<dbReference type="SMART" id="SM00064">
    <property type="entry name" value="FYVE"/>
    <property type="match status" value="1"/>
</dbReference>
<evidence type="ECO:0000313" key="16">
    <source>
        <dbReference type="EMBL" id="KAK0555147.1"/>
    </source>
</evidence>
<dbReference type="GO" id="GO:0000329">
    <property type="term" value="C:fungal-type vacuole membrane"/>
    <property type="evidence" value="ECO:0007669"/>
    <property type="project" value="TreeGrafter"/>
</dbReference>
<evidence type="ECO:0000256" key="4">
    <source>
        <dbReference type="ARBA" id="ARBA00022723"/>
    </source>
</evidence>
<dbReference type="InterPro" id="IPR027409">
    <property type="entry name" value="GroEL-like_apical_dom_sf"/>
</dbReference>
<reference evidence="16" key="1">
    <citation type="journal article" date="2023" name="PhytoFront">
        <title>Draft Genome Resources of Seven Strains of Tilletia horrida, Causal Agent of Kernel Smut of Rice.</title>
        <authorList>
            <person name="Khanal S."/>
            <person name="Antony Babu S."/>
            <person name="Zhou X.G."/>
        </authorList>
    </citation>
    <scope>NUCLEOTIDE SEQUENCE</scope>
    <source>
        <strain evidence="16">TX6</strain>
    </source>
</reference>
<feature type="compositionally biased region" description="Low complexity" evidence="13">
    <location>
        <begin position="59"/>
        <end position="76"/>
    </location>
</feature>
<dbReference type="InterPro" id="IPR044769">
    <property type="entry name" value="PIKfyve_PIPKc"/>
</dbReference>
<gene>
    <name evidence="16" type="primary">MDM12_1</name>
    <name evidence="16" type="ORF">OC846_001828</name>
</gene>
<accession>A0AAN6GUN8</accession>
<feature type="domain" description="PIPK" evidence="15">
    <location>
        <begin position="2790"/>
        <end position="3121"/>
    </location>
</feature>
<dbReference type="InterPro" id="IPR000306">
    <property type="entry name" value="Znf_FYVE"/>
</dbReference>
<feature type="compositionally biased region" description="Polar residues" evidence="13">
    <location>
        <begin position="2568"/>
        <end position="2584"/>
    </location>
</feature>
<feature type="compositionally biased region" description="Low complexity" evidence="13">
    <location>
        <begin position="2353"/>
        <end position="2368"/>
    </location>
</feature>
<dbReference type="CDD" id="cd17300">
    <property type="entry name" value="PIPKc_PIKfyve"/>
    <property type="match status" value="1"/>
</dbReference>
<feature type="compositionally biased region" description="Low complexity" evidence="13">
    <location>
        <begin position="561"/>
        <end position="574"/>
    </location>
</feature>
<dbReference type="InterPro" id="IPR027410">
    <property type="entry name" value="TCP-1-like_intermed_sf"/>
</dbReference>
<dbReference type="InterPro" id="IPR027484">
    <property type="entry name" value="PInositol-4-P-5-kinase_N"/>
</dbReference>
<feature type="region of interest" description="Disordered" evidence="13">
    <location>
        <begin position="703"/>
        <end position="745"/>
    </location>
</feature>
<dbReference type="EMBL" id="JAPDMZ010000030">
    <property type="protein sequence ID" value="KAK0555147.1"/>
    <property type="molecule type" value="Genomic_DNA"/>
</dbReference>
<dbReference type="PROSITE" id="PS51455">
    <property type="entry name" value="PIPK"/>
    <property type="match status" value="1"/>
</dbReference>
<feature type="compositionally biased region" description="Basic and acidic residues" evidence="13">
    <location>
        <begin position="784"/>
        <end position="801"/>
    </location>
</feature>
<feature type="region of interest" description="Disordered" evidence="13">
    <location>
        <begin position="975"/>
        <end position="1071"/>
    </location>
</feature>
<dbReference type="FunFam" id="3.30.810.10:FF:000001">
    <property type="entry name" value="1-phosphatidylinositol 3-phosphate 5-kinase FAB1"/>
    <property type="match status" value="1"/>
</dbReference>
<feature type="region of interest" description="Disordered" evidence="13">
    <location>
        <begin position="780"/>
        <end position="890"/>
    </location>
</feature>
<comment type="caution">
    <text evidence="16">The sequence shown here is derived from an EMBL/GenBank/DDBJ whole genome shotgun (WGS) entry which is preliminary data.</text>
</comment>
<sequence>MEHDRHSPETSHDKRTGSVSTPASGGGSGTVPMRRSHTQSSSLGDGASPRRPAMSVFQAPGSPGSPGSPAPGSGASTLGRRKRRTGANAEWHGSVSGAMLRDASTDDVRSVRSISSTSMSLPGNGRGPPTTLRRPTAVLGLNMDTGAVPGGSPPLVNTPAMLGGAVDSSQIPSNASMDDLSIASGVVAAAAAAAAAARYNYAAVLAQHQGSPALTPSASFGLGAPGAGISNAMLGRRGSASSTIPLVGSPGRLGALASTAVGTPGSTGGSAGPSSSMGAIPFPSSAKFGADIGAASPVFSSTSGSQSSSLPVNAPSPIIPASYSSFNMHPSIGGLGLGSGPGTPQGPSISAAHVSSGTSSAKSGLQTSADAMYRRMRGESLSRKYWMADEVAKECRECLSTFTIFRRKHHCRICGQIFCGRCASHIISFGENDLIRVCNFCLNMLDEYERSGAGLPGSGPGRENRTMSGGLSDGINAGSGGTSKPNLMRHNSPRVRTTSALSGAPPPPVEANRGKGLYALMGMNLGSGGGTTTGNRAGPSTSIAAPVTRQRTQSAAVKPETTSPGTTSSSNSGASVGGFLASLGLWGSSTEPPAPAAEPAGVSLRRGNSGHRQHGQNSFSSSRVGTLAGAGVGLTNFLTSSSMGSGSTSAGPPGRVRRDMISSPLEAQVRSPQAEFAANALFKRTLPATFGLDAQDAYLLALHQQQQQQQQQQPGRSGGRGPQFSGMPGWQGFGAPSPLHVAGLPPDTKLSAAALAQLRGPSRQLSAQERAMARVMISGGGEANAHDDADTDAGTDRDGSKRGPSSRHGSRDLGRDPDDTVAEAENSPVIPEAVQPRSRRKRVSGGSSPGANSATKSTIPGQDDGEAAPFRKAPVDDPAGPLDSDADADGDAIDETMDLAADISGTTRSEGDLNGSAFDRKHRPHLNVSDVEAAQAVGLDLGTNISLPEPGVGFLTPAVGTPTFAISPATALAMSPRNSIHSGPSGPGSGFKTDSSLQTAQSSNAETKDKDKAATKATRAVGEAAGITFPRSSSGDASGGTSSPADQSVSGGQSLQPSLSGDRSGATIPFASREDMQRVRLLSDVALRQAYQRGLLLSHPSGLAHLGADLNEMILMPRGDISASTPGFAMLDPDESYNFARSVRRNSMFGMDTLTGGSRSGLMSRTASHGLPGGHLSELSLQHLHRMLSQVLERAGIKKKQLWEETLTRLLLQALASVRTNPRGGGTSDIRNYIKIKKVAGGKIRDSKYVNGVICTKNVATKRMAKNLPLRNCRVMIVAFPLDYHRSDNQFVSLEPMIAQEEEYTRILVARIVALRPQLLIVEKVVSRLALSMLEREGVTVVWSVKTSVIEAISRCTQADIISSMDRLALDPRLGRCAFFDVTTYQLADSPDKRKALMHFEGQSRDVAGTILIRGGSTMMLKRIKSILDLMVFVGNTLRLEEYLMQNEGATIIPPTPLVRPAPTVAKPIPITRALDGFSTSMDFVEEPENMTLQAMHDKWQSAETVTAEATPEILDEDEALLQRCRKLINQLLKRYETTLLSASPGVHFPPPFPLLKLKKNDDRIAELKQHAEQEETAKILADERKDTSALPTPSESRAMSPGILTNPTFNEKGDPALLNLSVGSDISSLAALLAESAASEKAASLAEAAKKPSALDNVLQDPTQVAKEQEYPIAREKHLSQLRLWLPYLEHDPENVSPFSHQKLTLLVSTICSATLRPCEGPTQHTVEFYGFGDETLGEYVERTCINHTTICTSKGCDRQQLLHYKTYVHDQIRVQVVLERFVCPIPGEENRILLWSYCKLCEVATPVSPMSEEAWHYSFAKYLELHFYADKTWKSAMCNHDFYRDHVRYYAFKNLAIRFHSDPIDSMEIAVPEIKLQIAPKTRSALKNEEARTLQQRNATYWSTVVSRLRALASTPCPDRDTVTKEKGRQILGDLLKRCESHRKEIEALIARTYRNSGPFDVLALNTVCRALQEKVVQWDIEFSEFEKVYLPSDRDIRRLTTSHIKRLFDQKDSTERGAEALGLPAADEMDETASGPQSAQADREKHMLDETASTTSEDGRRSSILASSAASIISEPPESRNSDVTSQTTPVPPKPLSTDIGRESESGKEVMETDDEPSSPNVTRTPGQFRTPRASLTGRTEIKKGRSRSNTLQDESSCAESDLASKPQIASLIRRFEPPGGTVEFSTPVKRPHLRRINTDGSSPPLTKGKSDRVSSGKATEAVSDIDQMDTAPSVSSRASSPTRKIMPPPSRILRLGSRQSISGANGNTDTIKKREGPSNADTVKKRNTPSNADTLKKRDTPSERRRTGTAPPNSFSRFVKESSPFKRPESSGSEMSRVQRNGRESDTESSTSQPQRQTQTSRQTIKGKGAQGDPERPSGGDRNSLTLTRTISSNASTIKALPPPSRASRVPIPIPSKDNNTKSRVSTIARHFDRLSREAERERERNRQLMAIRSRRAQPVGVIQARVAVFSSMREAVRDEESDSDEDEDESSQTGASRRDGRNLAGETANDAEDEDSDAEQVKNNLAASSLGTSTGSVSPTQGRRPFGDETTNSTTSASKASSINETASESNHQSAASSLADSGKQTVAAIMDSITNASARIPGLDAAFSSVGPGGAGMLRTSGSETESVVSDRSSILKTLSGFLAVRAGEHLPLLEYPLSATEHLFADSRVILREDEPSSIIAFTLSSSNYRERLQSTHAAYQRLTARKESFMPGMMKRGSSKIDMRQDGDSSIGRAGQSEISRAGMSDFNLGSQHEGDASTSTAVQATAGDLSQSTIENVPLSASSSRFETASIRTRSASIAPTETGTVAGTDGSNDEAWDMIDVHENSSGVEAALNKPEGTHFKFEYVSGSTKFFCKIFFAEQFDALRRRCGCSESFIESLARCVKWDSIGGKSGSAFLKTKDDRLVVKQLSRAEMDGFSKFAPSYFQYLASCLFKDRPTTLAKVFGCFRIGYRNPQTGKNMKLDCMVMENLFYGREVSKIFDLKGSTRNRHIRETGKVNEVLLDENLVELAYQSPLFVRDHSKRLLRAALWNDSMFLAEMNVMDYSLIVGLDKSNLELVVGIIDFLRPYTWDKRVESFVKETGLLGGGAGKEPTIITPKMYRARFLAFLDKSFLMSPDPWLADPAPQL</sequence>
<feature type="region of interest" description="Disordered" evidence="13">
    <location>
        <begin position="340"/>
        <end position="366"/>
    </location>
</feature>
<dbReference type="SUPFAM" id="SSF57903">
    <property type="entry name" value="FYVE/PHD zinc finger"/>
    <property type="match status" value="1"/>
</dbReference>
<feature type="region of interest" description="Disordered" evidence="13">
    <location>
        <begin position="1"/>
        <end position="131"/>
    </location>
</feature>
<evidence type="ECO:0000256" key="11">
    <source>
        <dbReference type="PROSITE-ProRule" id="PRU00091"/>
    </source>
</evidence>
<feature type="compositionally biased region" description="Polar residues" evidence="13">
    <location>
        <begin position="2799"/>
        <end position="2815"/>
    </location>
</feature>
<feature type="compositionally biased region" description="Polar residues" evidence="13">
    <location>
        <begin position="2334"/>
        <end position="2343"/>
    </location>
</feature>
<feature type="region of interest" description="Disordered" evidence="13">
    <location>
        <begin position="2478"/>
        <end position="2584"/>
    </location>
</feature>
<feature type="compositionally biased region" description="Basic and acidic residues" evidence="13">
    <location>
        <begin position="1573"/>
        <end position="1588"/>
    </location>
</feature>
<proteinExistence type="predicted"/>
<feature type="region of interest" description="Disordered" evidence="13">
    <location>
        <begin position="2799"/>
        <end position="2822"/>
    </location>
</feature>
<dbReference type="GO" id="GO:0046854">
    <property type="term" value="P:phosphatidylinositol phosphate biosynthetic process"/>
    <property type="evidence" value="ECO:0007669"/>
    <property type="project" value="TreeGrafter"/>
</dbReference>
<dbReference type="InterPro" id="IPR017455">
    <property type="entry name" value="Znf_FYVE-rel"/>
</dbReference>
<dbReference type="GO" id="GO:0000285">
    <property type="term" value="F:1-phosphatidylinositol-3-phosphate 5-kinase activity"/>
    <property type="evidence" value="ECO:0007669"/>
    <property type="project" value="UniProtKB-EC"/>
</dbReference>
<evidence type="ECO:0000259" key="14">
    <source>
        <dbReference type="PROSITE" id="PS50178"/>
    </source>
</evidence>
<evidence type="ECO:0000256" key="5">
    <source>
        <dbReference type="ARBA" id="ARBA00022741"/>
    </source>
</evidence>
<evidence type="ECO:0000256" key="8">
    <source>
        <dbReference type="ARBA" id="ARBA00022833"/>
    </source>
</evidence>
<evidence type="ECO:0000256" key="10">
    <source>
        <dbReference type="ARBA" id="ARBA00075294"/>
    </source>
</evidence>
<feature type="compositionally biased region" description="Polar residues" evidence="13">
    <location>
        <begin position="851"/>
        <end position="860"/>
    </location>
</feature>
<keyword evidence="4" id="KW-0479">Metal-binding</keyword>
<dbReference type="SUPFAM" id="SSF52029">
    <property type="entry name" value="GroEL apical domain-like"/>
    <property type="match status" value="1"/>
</dbReference>
<name>A0AAN6GUN8_9BASI</name>
<feature type="compositionally biased region" description="Polar residues" evidence="13">
    <location>
        <begin position="2151"/>
        <end position="2162"/>
    </location>
</feature>
<feature type="region of interest" description="Disordered" evidence="13">
    <location>
        <begin position="529"/>
        <end position="574"/>
    </location>
</feature>
<comment type="catalytic activity">
    <reaction evidence="1">
        <text>a 1,2-diacyl-sn-glycero-3-phospho-(1D-myo-inositol-3-phosphate) + ATP = a 1,2-diacyl-sn-glycero-3-phospho-(1D-myo-inositol-3,5-bisphosphate) + ADP + H(+)</text>
        <dbReference type="Rhea" id="RHEA:13609"/>
        <dbReference type="ChEBI" id="CHEBI:15378"/>
        <dbReference type="ChEBI" id="CHEBI:30616"/>
        <dbReference type="ChEBI" id="CHEBI:57923"/>
        <dbReference type="ChEBI" id="CHEBI:58088"/>
        <dbReference type="ChEBI" id="CHEBI:456216"/>
        <dbReference type="EC" id="2.7.1.150"/>
    </reaction>
</comment>
<feature type="compositionally biased region" description="Low complexity" evidence="13">
    <location>
        <begin position="704"/>
        <end position="713"/>
    </location>
</feature>
<feature type="compositionally biased region" description="Polar residues" evidence="13">
    <location>
        <begin position="538"/>
        <end position="555"/>
    </location>
</feature>
<evidence type="ECO:0000313" key="17">
    <source>
        <dbReference type="Proteomes" id="UP001176517"/>
    </source>
</evidence>
<dbReference type="InterPro" id="IPR002423">
    <property type="entry name" value="Cpn60/GroEL/TCP-1"/>
</dbReference>
<feature type="compositionally biased region" description="Polar residues" evidence="13">
    <location>
        <begin position="1590"/>
        <end position="1610"/>
    </location>
</feature>
<keyword evidence="7 12" id="KW-0418">Kinase</keyword>
<protein>
    <recommendedName>
        <fullName evidence="2">1-phosphatidylinositol-3-phosphate 5-kinase</fullName>
        <ecNumber evidence="2">2.7.1.150</ecNumber>
    </recommendedName>
    <alternativeName>
        <fullName evidence="10">Type III PIP kinase</fullName>
    </alternativeName>
</protein>
<dbReference type="CDD" id="cd03334">
    <property type="entry name" value="Fab1_TCP"/>
    <property type="match status" value="1"/>
</dbReference>